<protein>
    <recommendedName>
        <fullName evidence="4">Copper-binding protein</fullName>
    </recommendedName>
</protein>
<evidence type="ECO:0000313" key="3">
    <source>
        <dbReference type="Proteomes" id="UP000664904"/>
    </source>
</evidence>
<proteinExistence type="predicted"/>
<evidence type="ECO:0000256" key="1">
    <source>
        <dbReference type="SAM" id="SignalP"/>
    </source>
</evidence>
<organism evidence="2 3">
    <name type="scientific">Pseudoalteromonas xiamenensis</name>
    <dbReference type="NCBI Taxonomy" id="882626"/>
    <lineage>
        <taxon>Bacteria</taxon>
        <taxon>Pseudomonadati</taxon>
        <taxon>Pseudomonadota</taxon>
        <taxon>Gammaproteobacteria</taxon>
        <taxon>Alteromonadales</taxon>
        <taxon>Pseudoalteromonadaceae</taxon>
        <taxon>Pseudoalteromonas</taxon>
    </lineage>
</organism>
<geneLocation type="plasmid" evidence="2 3">
    <name>unnamed5</name>
</geneLocation>
<reference evidence="2" key="1">
    <citation type="submission" date="2021-03" db="EMBL/GenBank/DDBJ databases">
        <title>Complete Genome of Pseudoalteromonas xiamenensis STKMTI.2, a new potential marine bacterium producing anti-Vibrio compounds.</title>
        <authorList>
            <person name="Handayani D.P."/>
            <person name="Isnansetyo A."/>
            <person name="Istiqomah I."/>
            <person name="Jumina J."/>
        </authorList>
    </citation>
    <scope>NUCLEOTIDE SEQUENCE</scope>
    <source>
        <strain evidence="2">STKMTI.2</strain>
        <plasmid evidence="2">unnamed5</plasmid>
    </source>
</reference>
<keyword evidence="1" id="KW-0732">Signal</keyword>
<name>A0A975DLS3_9GAMM</name>
<evidence type="ECO:0000313" key="2">
    <source>
        <dbReference type="EMBL" id="QTH73400.1"/>
    </source>
</evidence>
<keyword evidence="3" id="KW-1185">Reference proteome</keyword>
<sequence>MFKGISTYILVVLVMWQNLAFAAMPCHMQPHKMTHTVSATHEAKMDHSAMHLDEMSMAMTSAGDDEDCCDTQCYCPTNACSALHFVTISNDYYPLEVTDERVESTRVDFTSNLPKSLYKPPIFA</sequence>
<dbReference type="EMBL" id="CP072135">
    <property type="protein sequence ID" value="QTH73400.1"/>
    <property type="molecule type" value="Genomic_DNA"/>
</dbReference>
<dbReference type="RefSeq" id="WP_208845012.1">
    <property type="nucleotide sequence ID" value="NZ_CP072135.1"/>
</dbReference>
<feature type="signal peptide" evidence="1">
    <location>
        <begin position="1"/>
        <end position="22"/>
    </location>
</feature>
<accession>A0A975DLS3</accession>
<feature type="chain" id="PRO_5036994655" description="Copper-binding protein" evidence="1">
    <location>
        <begin position="23"/>
        <end position="124"/>
    </location>
</feature>
<dbReference type="Proteomes" id="UP000664904">
    <property type="component" value="Plasmid unnamed5"/>
</dbReference>
<dbReference type="KEGG" id="pxi:J5O05_17990"/>
<keyword evidence="2" id="KW-0614">Plasmid</keyword>
<evidence type="ECO:0008006" key="4">
    <source>
        <dbReference type="Google" id="ProtNLM"/>
    </source>
</evidence>
<gene>
    <name evidence="2" type="ORF">J5O05_17990</name>
</gene>
<dbReference type="AlphaFoldDB" id="A0A975DLS3"/>